<proteinExistence type="predicted"/>
<dbReference type="EMBL" id="CCAZ020000001">
    <property type="protein sequence ID" value="CEG07459.1"/>
    <property type="molecule type" value="Genomic_DNA"/>
</dbReference>
<keyword evidence="1" id="KW-0472">Membrane</keyword>
<accession>A0A090MP90</accession>
<organism evidence="2 3">
    <name type="scientific">Afipia felis</name>
    <name type="common">Cat scratch disease bacillus</name>
    <dbReference type="NCBI Taxonomy" id="1035"/>
    <lineage>
        <taxon>Bacteria</taxon>
        <taxon>Pseudomonadati</taxon>
        <taxon>Pseudomonadota</taxon>
        <taxon>Alphaproteobacteria</taxon>
        <taxon>Hyphomicrobiales</taxon>
        <taxon>Nitrobacteraceae</taxon>
        <taxon>Afipia</taxon>
    </lineage>
</organism>
<name>A0A090MP90_AFIFE</name>
<reference evidence="2 3" key="1">
    <citation type="journal article" date="2014" name="Genome Announc.">
        <title>Genome Sequence of Afipia felis Strain 76713, Isolated in Hospital Water Using an Amoeba Co-Culture Procedure.</title>
        <authorList>
            <person name="Benamar S."/>
            <person name="La Scola B."/>
            <person name="Croce O."/>
        </authorList>
    </citation>
    <scope>NUCLEOTIDE SEQUENCE [LARGE SCALE GENOMIC DNA]</scope>
    <source>
        <strain evidence="2 3">76713</strain>
    </source>
</reference>
<dbReference type="AlphaFoldDB" id="A0A090MP90"/>
<sequence length="53" mass="5601">MHLHFKGGFDAVDLQLLAIVAVMVALGGAIYLFGDIYEIGAQAGRVARAVPPF</sequence>
<protein>
    <submittedName>
        <fullName evidence="2">Uncharacterized protein</fullName>
    </submittedName>
</protein>
<gene>
    <name evidence="2" type="ORF">BN961_00849</name>
</gene>
<evidence type="ECO:0000313" key="3">
    <source>
        <dbReference type="Proteomes" id="UP000035762"/>
    </source>
</evidence>
<dbReference type="RefSeq" id="WP_009336930.1">
    <property type="nucleotide sequence ID" value="NZ_CCAZ020000001.1"/>
</dbReference>
<keyword evidence="1" id="KW-1133">Transmembrane helix</keyword>
<dbReference type="Proteomes" id="UP000035762">
    <property type="component" value="Unassembled WGS sequence"/>
</dbReference>
<keyword evidence="1" id="KW-0812">Transmembrane</keyword>
<evidence type="ECO:0000256" key="1">
    <source>
        <dbReference type="SAM" id="Phobius"/>
    </source>
</evidence>
<keyword evidence="3" id="KW-1185">Reference proteome</keyword>
<feature type="transmembrane region" description="Helical" evidence="1">
    <location>
        <begin position="12"/>
        <end position="33"/>
    </location>
</feature>
<evidence type="ECO:0000313" key="2">
    <source>
        <dbReference type="EMBL" id="CEG07459.1"/>
    </source>
</evidence>
<comment type="caution">
    <text evidence="2">The sequence shown here is derived from an EMBL/GenBank/DDBJ whole genome shotgun (WGS) entry which is preliminary data.</text>
</comment>
<dbReference type="STRING" id="1035.BN961_00849"/>